<gene>
    <name evidence="2" type="ORF">GCM10010910_14090</name>
</gene>
<organism evidence="2 3">
    <name type="scientific">Microbacterium nanhaiense</name>
    <dbReference type="NCBI Taxonomy" id="1301026"/>
    <lineage>
        <taxon>Bacteria</taxon>
        <taxon>Bacillati</taxon>
        <taxon>Actinomycetota</taxon>
        <taxon>Actinomycetes</taxon>
        <taxon>Micrococcales</taxon>
        <taxon>Microbacteriaceae</taxon>
        <taxon>Microbacterium</taxon>
    </lineage>
</organism>
<dbReference type="Gene3D" id="3.90.550.10">
    <property type="entry name" value="Spore Coat Polysaccharide Biosynthesis Protein SpsA, Chain A"/>
    <property type="match status" value="1"/>
</dbReference>
<dbReference type="PANTHER" id="PTHR43685">
    <property type="entry name" value="GLYCOSYLTRANSFERASE"/>
    <property type="match status" value="1"/>
</dbReference>
<name>A0ABQ2N034_9MICO</name>
<dbReference type="EMBL" id="BMMQ01000003">
    <property type="protein sequence ID" value="GGO62881.1"/>
    <property type="molecule type" value="Genomic_DNA"/>
</dbReference>
<evidence type="ECO:0000313" key="2">
    <source>
        <dbReference type="EMBL" id="GGO62881.1"/>
    </source>
</evidence>
<dbReference type="SUPFAM" id="SSF53448">
    <property type="entry name" value="Nucleotide-diphospho-sugar transferases"/>
    <property type="match status" value="1"/>
</dbReference>
<keyword evidence="3" id="KW-1185">Reference proteome</keyword>
<dbReference type="Proteomes" id="UP000638043">
    <property type="component" value="Unassembled WGS sequence"/>
</dbReference>
<dbReference type="CDD" id="cd00761">
    <property type="entry name" value="Glyco_tranf_GTA_type"/>
    <property type="match status" value="1"/>
</dbReference>
<dbReference type="InterPro" id="IPR029044">
    <property type="entry name" value="Nucleotide-diphossugar_trans"/>
</dbReference>
<evidence type="ECO:0000313" key="3">
    <source>
        <dbReference type="Proteomes" id="UP000638043"/>
    </source>
</evidence>
<reference evidence="3" key="1">
    <citation type="journal article" date="2019" name="Int. J. Syst. Evol. Microbiol.">
        <title>The Global Catalogue of Microorganisms (GCM) 10K type strain sequencing project: providing services to taxonomists for standard genome sequencing and annotation.</title>
        <authorList>
            <consortium name="The Broad Institute Genomics Platform"/>
            <consortium name="The Broad Institute Genome Sequencing Center for Infectious Disease"/>
            <person name="Wu L."/>
            <person name="Ma J."/>
        </authorList>
    </citation>
    <scope>NUCLEOTIDE SEQUENCE [LARGE SCALE GENOMIC DNA]</scope>
    <source>
        <strain evidence="3">CGMCC 4.7181</strain>
    </source>
</reference>
<dbReference type="InterPro" id="IPR050834">
    <property type="entry name" value="Glycosyltransf_2"/>
</dbReference>
<sequence length="564" mass="64202">MAPLVRLPLVTDAASRVPAPTIVSRNRWRDVFDGTVPDDWEPTMTVSVIIPAFKSKTLEYTLASLAAQDYPEDLMEVVVLDDGGGEEPVELGEFIPKNTRLIRVHEVNDGWGRSNATDIGIKATTGDIIYWCDSDMILFRDNVRQHAKWGHFIPEAATIGEKAFIEEWDYTPEEVYNKVKAGTIGDDYDRSQLHEHWSKKIYRDTDDLNTSDGRNYSTHMGACATVTRAVYDRTFGQDTRLHLGEDTEIAYQLWQAGAVFIPAHDAIGYHMGPGTVQHQGQLVAWHNDVHFAQRMAIPRYRRKADNRIWEVPLIKVVTEVTQENARYARPSIDRILNNTQTDVHVVLVGPWSKLHDERRRMLADPMNELYLVKEWFRTDNRVIFAEETPQSVFPAPFRVDMPITAELSSESLQAMYVEMDKPWIGAIRYFTPGHDNDEAVTIWNSAVVERARAYVTDERSLEDVVAQIAGFEWHSSEAAQLADLRENEHLDEKVVRVDPETARLREQLREARPPHVPDSAARVVARSLNARTGGRAARIVRGVNRRLGGLPARAVRALRRRLSR</sequence>
<proteinExistence type="predicted"/>
<dbReference type="PANTHER" id="PTHR43685:SF3">
    <property type="entry name" value="SLR2126 PROTEIN"/>
    <property type="match status" value="1"/>
</dbReference>
<dbReference type="InterPro" id="IPR001173">
    <property type="entry name" value="Glyco_trans_2-like"/>
</dbReference>
<comment type="caution">
    <text evidence="2">The sequence shown here is derived from an EMBL/GenBank/DDBJ whole genome shotgun (WGS) entry which is preliminary data.</text>
</comment>
<protein>
    <recommendedName>
        <fullName evidence="1">Glycosyltransferase 2-like domain-containing protein</fullName>
    </recommendedName>
</protein>
<dbReference type="Pfam" id="PF00535">
    <property type="entry name" value="Glycos_transf_2"/>
    <property type="match status" value="1"/>
</dbReference>
<feature type="domain" description="Glycosyltransferase 2-like" evidence="1">
    <location>
        <begin position="47"/>
        <end position="155"/>
    </location>
</feature>
<accession>A0ABQ2N034</accession>
<evidence type="ECO:0000259" key="1">
    <source>
        <dbReference type="Pfam" id="PF00535"/>
    </source>
</evidence>